<dbReference type="EMBL" id="MU825397">
    <property type="protein sequence ID" value="KAJ7393730.1"/>
    <property type="molecule type" value="Genomic_DNA"/>
</dbReference>
<dbReference type="AlphaFoldDB" id="A0A9X0A5U3"/>
<name>A0A9X0A5U3_9CNID</name>
<evidence type="ECO:0000313" key="2">
    <source>
        <dbReference type="Proteomes" id="UP001163046"/>
    </source>
</evidence>
<gene>
    <name evidence="1" type="ORF">OS493_003389</name>
</gene>
<keyword evidence="2" id="KW-1185">Reference proteome</keyword>
<organism evidence="1 2">
    <name type="scientific">Desmophyllum pertusum</name>
    <dbReference type="NCBI Taxonomy" id="174260"/>
    <lineage>
        <taxon>Eukaryota</taxon>
        <taxon>Metazoa</taxon>
        <taxon>Cnidaria</taxon>
        <taxon>Anthozoa</taxon>
        <taxon>Hexacorallia</taxon>
        <taxon>Scleractinia</taxon>
        <taxon>Caryophylliina</taxon>
        <taxon>Caryophylliidae</taxon>
        <taxon>Desmophyllum</taxon>
    </lineage>
</organism>
<protein>
    <submittedName>
        <fullName evidence="1">Uncharacterized protein</fullName>
    </submittedName>
</protein>
<dbReference type="Proteomes" id="UP001163046">
    <property type="component" value="Unassembled WGS sequence"/>
</dbReference>
<accession>A0A9X0A5U3</accession>
<evidence type="ECO:0000313" key="1">
    <source>
        <dbReference type="EMBL" id="KAJ7393730.1"/>
    </source>
</evidence>
<comment type="caution">
    <text evidence="1">The sequence shown here is derived from an EMBL/GenBank/DDBJ whole genome shotgun (WGS) entry which is preliminary data.</text>
</comment>
<sequence>MNIPAFAAPTLCLGRTYDVKTSTAGRDIFPSDITPKTINVNQFTFQYKVVKNSSDVRELLGISGELSLKVKAGLVNVEGSGKYLDDSEKKEGTTEVLAVLKCVTVNETMDGSATVLEGVKSGPQYGLGTHYVRGITYGAEMVASLSMKSSSSSEKVDIQGELKVKLQFKQQTLV</sequence>
<dbReference type="OrthoDB" id="425923at2759"/>
<reference evidence="1" key="1">
    <citation type="submission" date="2023-01" db="EMBL/GenBank/DDBJ databases">
        <title>Genome assembly of the deep-sea coral Lophelia pertusa.</title>
        <authorList>
            <person name="Herrera S."/>
            <person name="Cordes E."/>
        </authorList>
    </citation>
    <scope>NUCLEOTIDE SEQUENCE</scope>
    <source>
        <strain evidence="1">USNM1676648</strain>
        <tissue evidence="1">Polyp</tissue>
    </source>
</reference>
<proteinExistence type="predicted"/>